<organism evidence="1">
    <name type="scientific">Albugo laibachii Nc14</name>
    <dbReference type="NCBI Taxonomy" id="890382"/>
    <lineage>
        <taxon>Eukaryota</taxon>
        <taxon>Sar</taxon>
        <taxon>Stramenopiles</taxon>
        <taxon>Oomycota</taxon>
        <taxon>Peronosporomycetes</taxon>
        <taxon>Albuginales</taxon>
        <taxon>Albuginaceae</taxon>
        <taxon>Albugo</taxon>
    </lineage>
</organism>
<proteinExistence type="predicted"/>
<gene>
    <name evidence="1" type="primary">AlNc14C4G641</name>
    <name evidence="1" type="ORF">ALNC14_007140</name>
</gene>
<sequence length="250" mass="27622">MFTCGPKYRILPAKRAREGNAEKKRAEIPQAFSCESCIKKFAASSILRDLRLTSLKSGFLYFDKDVDTIYVTAKCDHCIGVYTIPNNFCEELEPSSPSSLLLSTVGKSASVSNAITNPRPSTDDTTADNSHPTLKLVFATESRIDLFKRATLHIAMQTDVYLVVLTSSMYILFRKLPYASIDEICAEISGEYTIENIQTSSPLTPLSLEEISAIVGTSVRYPDFSLKKLLSEQPDPASTSHASHDRFSNS</sequence>
<dbReference type="EMBL" id="FR824049">
    <property type="protein sequence ID" value="CCA14571.1"/>
    <property type="molecule type" value="Genomic_DNA"/>
</dbReference>
<dbReference type="AlphaFoldDB" id="F0W0J9"/>
<name>F0W0J9_9STRA</name>
<reference evidence="1" key="1">
    <citation type="journal article" date="2011" name="PLoS Biol.">
        <title>Gene gain and loss during evolution of obligate parasitism in the white rust pathogen of Arabidopsis thaliana.</title>
        <authorList>
            <person name="Kemen E."/>
            <person name="Gardiner A."/>
            <person name="Schultz-Larsen T."/>
            <person name="Kemen A.C."/>
            <person name="Balmuth A.L."/>
            <person name="Robert-Seilaniantz A."/>
            <person name="Bailey K."/>
            <person name="Holub E."/>
            <person name="Studholme D.J."/>
            <person name="Maclean D."/>
            <person name="Jones J.D."/>
        </authorList>
    </citation>
    <scope>NUCLEOTIDE SEQUENCE</scope>
</reference>
<accession>F0W0J9</accession>
<protein>
    <submittedName>
        <fullName evidence="1">AlNc14C4G641 protein</fullName>
    </submittedName>
</protein>
<reference evidence="1" key="2">
    <citation type="submission" date="2011-02" db="EMBL/GenBank/DDBJ databases">
        <authorList>
            <person name="MacLean D."/>
        </authorList>
    </citation>
    <scope>NUCLEOTIDE SEQUENCE</scope>
</reference>
<dbReference type="HOGENOM" id="CLU_1112982_0_0_1"/>
<evidence type="ECO:0000313" key="1">
    <source>
        <dbReference type="EMBL" id="CCA14571.1"/>
    </source>
</evidence>